<dbReference type="STRING" id="7757.ENSPMAP00000009271"/>
<evidence type="ECO:0000313" key="4">
    <source>
        <dbReference type="Ensembl" id="ENSPMAP00000009271.1"/>
    </source>
</evidence>
<evidence type="ECO:0000256" key="1">
    <source>
        <dbReference type="ARBA" id="ARBA00022723"/>
    </source>
</evidence>
<keyword evidence="3" id="KW-0862">Zinc</keyword>
<evidence type="ECO:0000256" key="2">
    <source>
        <dbReference type="ARBA" id="ARBA00022771"/>
    </source>
</evidence>
<dbReference type="PANTHER" id="PTHR25465">
    <property type="entry name" value="B-BOX DOMAIN CONTAINING"/>
    <property type="match status" value="1"/>
</dbReference>
<organism evidence="4">
    <name type="scientific">Petromyzon marinus</name>
    <name type="common">Sea lamprey</name>
    <dbReference type="NCBI Taxonomy" id="7757"/>
    <lineage>
        <taxon>Eukaryota</taxon>
        <taxon>Metazoa</taxon>
        <taxon>Chordata</taxon>
        <taxon>Craniata</taxon>
        <taxon>Vertebrata</taxon>
        <taxon>Cyclostomata</taxon>
        <taxon>Hyperoartia</taxon>
        <taxon>Petromyzontiformes</taxon>
        <taxon>Petromyzontidae</taxon>
        <taxon>Petromyzon</taxon>
    </lineage>
</organism>
<dbReference type="PANTHER" id="PTHR25465:SF14">
    <property type="entry name" value="E3 UBIQUITIN-PROTEIN LIGASE TRIM65"/>
    <property type="match status" value="1"/>
</dbReference>
<accession>S4RVN1</accession>
<evidence type="ECO:0008006" key="5">
    <source>
        <dbReference type="Google" id="ProtNLM"/>
    </source>
</evidence>
<keyword evidence="2" id="KW-0863">Zinc-finger</keyword>
<protein>
    <recommendedName>
        <fullName evidence="5">B box-type domain-containing protein</fullName>
    </recommendedName>
</protein>
<dbReference type="OMA" id="NTEARKC"/>
<reference evidence="4" key="2">
    <citation type="submission" date="2025-09" db="UniProtKB">
        <authorList>
            <consortium name="Ensembl"/>
        </authorList>
    </citation>
    <scope>IDENTIFICATION</scope>
</reference>
<name>S4RVN1_PETMA</name>
<dbReference type="InterPro" id="IPR051051">
    <property type="entry name" value="E3_ubiq-ligase_TRIM/RNF"/>
</dbReference>
<keyword evidence="1" id="KW-0479">Metal-binding</keyword>
<dbReference type="Gene3D" id="4.10.830.40">
    <property type="match status" value="1"/>
</dbReference>
<dbReference type="HOGENOM" id="CLU_2055116_0_0_1"/>
<evidence type="ECO:0000256" key="3">
    <source>
        <dbReference type="ARBA" id="ARBA00022833"/>
    </source>
</evidence>
<sequence>VPCDSCLGGNEPAVRTCPVCEMSFCEPHGKHHLQNPNFKDHELTELRANTEARKCKLHKKRLELKALDEEERIAFQCMELKGRELLSPIDERIAHYQREIGMLQQTATRLQVLEEEKDSL</sequence>
<dbReference type="Ensembl" id="ENSPMAT00000009311.1">
    <property type="protein sequence ID" value="ENSPMAP00000009271.1"/>
    <property type="gene ID" value="ENSPMAG00000008426.1"/>
</dbReference>
<reference evidence="4" key="1">
    <citation type="submission" date="2025-08" db="UniProtKB">
        <authorList>
            <consortium name="Ensembl"/>
        </authorList>
    </citation>
    <scope>IDENTIFICATION</scope>
</reference>
<dbReference type="AlphaFoldDB" id="S4RVN1"/>
<dbReference type="GO" id="GO:0008270">
    <property type="term" value="F:zinc ion binding"/>
    <property type="evidence" value="ECO:0007669"/>
    <property type="project" value="UniProtKB-KW"/>
</dbReference>
<proteinExistence type="predicted"/>